<feature type="non-terminal residue" evidence="2">
    <location>
        <position position="1"/>
    </location>
</feature>
<comment type="caution">
    <text evidence="2">The sequence shown here is derived from an EMBL/GenBank/DDBJ whole genome shotgun (WGS) entry which is preliminary data.</text>
</comment>
<accession>A0ABN7WML2</accession>
<reference evidence="2 3" key="1">
    <citation type="submission" date="2021-06" db="EMBL/GenBank/DDBJ databases">
        <authorList>
            <person name="Kallberg Y."/>
            <person name="Tangrot J."/>
            <person name="Rosling A."/>
        </authorList>
    </citation>
    <scope>NUCLEOTIDE SEQUENCE [LARGE SCALE GENOMIC DNA]</scope>
    <source>
        <strain evidence="2 3">120-4 pot B 10/14</strain>
    </source>
</reference>
<feature type="region of interest" description="Disordered" evidence="1">
    <location>
        <begin position="27"/>
        <end position="84"/>
    </location>
</feature>
<dbReference type="Proteomes" id="UP000789901">
    <property type="component" value="Unassembled WGS sequence"/>
</dbReference>
<dbReference type="EMBL" id="CAJVQB010049376">
    <property type="protein sequence ID" value="CAG8834445.1"/>
    <property type="molecule type" value="Genomic_DNA"/>
</dbReference>
<evidence type="ECO:0000313" key="2">
    <source>
        <dbReference type="EMBL" id="CAG8834445.1"/>
    </source>
</evidence>
<name>A0ABN7WML2_GIGMA</name>
<evidence type="ECO:0000313" key="3">
    <source>
        <dbReference type="Proteomes" id="UP000789901"/>
    </source>
</evidence>
<protein>
    <submittedName>
        <fullName evidence="2">4618_t:CDS:1</fullName>
    </submittedName>
</protein>
<feature type="non-terminal residue" evidence="2">
    <location>
        <position position="101"/>
    </location>
</feature>
<organism evidence="2 3">
    <name type="scientific">Gigaspora margarita</name>
    <dbReference type="NCBI Taxonomy" id="4874"/>
    <lineage>
        <taxon>Eukaryota</taxon>
        <taxon>Fungi</taxon>
        <taxon>Fungi incertae sedis</taxon>
        <taxon>Mucoromycota</taxon>
        <taxon>Glomeromycotina</taxon>
        <taxon>Glomeromycetes</taxon>
        <taxon>Diversisporales</taxon>
        <taxon>Gigasporaceae</taxon>
        <taxon>Gigaspora</taxon>
    </lineage>
</organism>
<evidence type="ECO:0000256" key="1">
    <source>
        <dbReference type="SAM" id="MobiDB-lite"/>
    </source>
</evidence>
<gene>
    <name evidence="2" type="ORF">GMARGA_LOCUS32060</name>
</gene>
<proteinExistence type="predicted"/>
<sequence>EPGHIVKNCLSKKVGTLELQYKLVKQSNKEKEQNKNINLAIVESSKEDKGARNKKQSKSRKEEALQKRAKIQAQKESMPIEAEKITDPKPKRILKKYLLLV</sequence>
<keyword evidence="3" id="KW-1185">Reference proteome</keyword>